<dbReference type="EMBL" id="JAEPRB010000222">
    <property type="protein sequence ID" value="KAG2218575.1"/>
    <property type="molecule type" value="Genomic_DNA"/>
</dbReference>
<dbReference type="GO" id="GO:0010508">
    <property type="term" value="P:positive regulation of autophagy"/>
    <property type="evidence" value="ECO:0007669"/>
    <property type="project" value="TreeGrafter"/>
</dbReference>
<evidence type="ECO:0000256" key="1">
    <source>
        <dbReference type="ARBA" id="ARBA00008433"/>
    </source>
</evidence>
<dbReference type="OrthoDB" id="338854at2759"/>
<name>A0A8H7RXD3_9FUNG</name>
<dbReference type="Pfam" id="PF06218">
    <property type="entry name" value="NPR2"/>
    <property type="match status" value="2"/>
</dbReference>
<evidence type="ECO:0000313" key="4">
    <source>
        <dbReference type="Proteomes" id="UP000646827"/>
    </source>
</evidence>
<feature type="compositionally biased region" description="Low complexity" evidence="2">
    <location>
        <begin position="483"/>
        <end position="499"/>
    </location>
</feature>
<accession>A0A8H7RXD3</accession>
<comment type="caution">
    <text evidence="3">The sequence shown here is derived from an EMBL/GenBank/DDBJ whole genome shotgun (WGS) entry which is preliminary data.</text>
</comment>
<keyword evidence="4" id="KW-1185">Reference proteome</keyword>
<protein>
    <recommendedName>
        <fullName evidence="5">Nitrogen permease regulator 2</fullName>
    </recommendedName>
</protein>
<evidence type="ECO:0000313" key="3">
    <source>
        <dbReference type="EMBL" id="KAG2218575.1"/>
    </source>
</evidence>
<dbReference type="Proteomes" id="UP000646827">
    <property type="component" value="Unassembled WGS sequence"/>
</dbReference>
<proteinExistence type="inferred from homology"/>
<dbReference type="GO" id="GO:0005774">
    <property type="term" value="C:vacuolar membrane"/>
    <property type="evidence" value="ECO:0007669"/>
    <property type="project" value="TreeGrafter"/>
</dbReference>
<gene>
    <name evidence="3" type="ORF">INT45_014164</name>
</gene>
<feature type="non-terminal residue" evidence="3">
    <location>
        <position position="1"/>
    </location>
</feature>
<dbReference type="GO" id="GO:1904262">
    <property type="term" value="P:negative regulation of TORC1 signaling"/>
    <property type="evidence" value="ECO:0007669"/>
    <property type="project" value="TreeGrafter"/>
</dbReference>
<dbReference type="GO" id="GO:1990130">
    <property type="term" value="C:GATOR1 complex"/>
    <property type="evidence" value="ECO:0007669"/>
    <property type="project" value="TreeGrafter"/>
</dbReference>
<dbReference type="PANTHER" id="PTHR12991:SF10">
    <property type="entry name" value="GATOR COMPLEX PROTEIN NPRL2"/>
    <property type="match status" value="1"/>
</dbReference>
<dbReference type="AlphaFoldDB" id="A0A8H7RXD3"/>
<comment type="similarity">
    <text evidence="1">Belongs to the NPR2 family.</text>
</comment>
<organism evidence="3 4">
    <name type="scientific">Circinella minor</name>
    <dbReference type="NCBI Taxonomy" id="1195481"/>
    <lineage>
        <taxon>Eukaryota</taxon>
        <taxon>Fungi</taxon>
        <taxon>Fungi incertae sedis</taxon>
        <taxon>Mucoromycota</taxon>
        <taxon>Mucoromycotina</taxon>
        <taxon>Mucoromycetes</taxon>
        <taxon>Mucorales</taxon>
        <taxon>Lichtheimiaceae</taxon>
        <taxon>Circinella</taxon>
    </lineage>
</organism>
<evidence type="ECO:0008006" key="5">
    <source>
        <dbReference type="Google" id="ProtNLM"/>
    </source>
</evidence>
<dbReference type="PANTHER" id="PTHR12991">
    <property type="entry name" value="NITROGEN PERMEASE REGULATOR 2/TUMOR SUPPRESSOR CANDIDATE 4"/>
    <property type="match status" value="1"/>
</dbReference>
<dbReference type="GO" id="GO:0005096">
    <property type="term" value="F:GTPase activator activity"/>
    <property type="evidence" value="ECO:0007669"/>
    <property type="project" value="TreeGrafter"/>
</dbReference>
<evidence type="ECO:0000256" key="2">
    <source>
        <dbReference type="SAM" id="MobiDB-lite"/>
    </source>
</evidence>
<sequence length="499" mass="57215">MDFPGFPRIHGIFYAVFDVIKGSIVKHQVPEGSVVSQKSGMNVPIKPLIDFETIRGYVIPKPQLYKRLVTISTDKYKIMGCPVAINNHEKYQLIRNEFRFNLCFVFERDAETSSYEAVVRKMARVLEVLELECDFLSQDASSESRTVQNVIEQLYEDLNSYCECQIPINASNTINLKLFPTYKNPPTVHDYEVPVCTVDLNHMMTVNWDLTVQKMVPHINGINHVKMIAELANVKPDWARKTMQHLLYYGCIIMTDIFQFTNVYAVRPEITRMLDPGKSSLAHECLEYITLPEVTPPPLPRVFALYCGLQYGSSVRDWIEEHQVSNLPIDVRRFISFGVIKGLIYRVHKYPIITNVDSNEVIPLGLPDKSHYSKIININTGAPIHPDIIPYLDGLHHYDEICTALKCSPQELDEQLQATSHGSNHNFEPAMLKPIEHNTKQRLDAGGLYGNTVNRQVDVQQQSLPTHHQRRSRLEDDEMNLYNTNRNSDNNNNSNNDNK</sequence>
<dbReference type="InterPro" id="IPR009348">
    <property type="entry name" value="NPR2-like"/>
</dbReference>
<reference evidence="3 4" key="1">
    <citation type="submission" date="2020-12" db="EMBL/GenBank/DDBJ databases">
        <title>Metabolic potential, ecology and presence of endohyphal bacteria is reflected in genomic diversity of Mucoromycotina.</title>
        <authorList>
            <person name="Muszewska A."/>
            <person name="Okrasinska A."/>
            <person name="Steczkiewicz K."/>
            <person name="Drgas O."/>
            <person name="Orlowska M."/>
            <person name="Perlinska-Lenart U."/>
            <person name="Aleksandrzak-Piekarczyk T."/>
            <person name="Szatraj K."/>
            <person name="Zielenkiewicz U."/>
            <person name="Pilsyk S."/>
            <person name="Malc E."/>
            <person name="Mieczkowski P."/>
            <person name="Kruszewska J.S."/>
            <person name="Biernat P."/>
            <person name="Pawlowska J."/>
        </authorList>
    </citation>
    <scope>NUCLEOTIDE SEQUENCE [LARGE SCALE GENOMIC DNA]</scope>
    <source>
        <strain evidence="3 4">CBS 142.35</strain>
    </source>
</reference>
<feature type="region of interest" description="Disordered" evidence="2">
    <location>
        <begin position="458"/>
        <end position="499"/>
    </location>
</feature>